<evidence type="ECO:0000313" key="2">
    <source>
        <dbReference type="EMBL" id="VDN42226.1"/>
    </source>
</evidence>
<accession>A0A3P7RGE7</accession>
<dbReference type="Pfam" id="PF12612">
    <property type="entry name" value="TFCD_C"/>
    <property type="match status" value="1"/>
</dbReference>
<dbReference type="PANTHER" id="PTHR12658:SF0">
    <property type="entry name" value="TUBULIN-SPECIFIC CHAPERONE D"/>
    <property type="match status" value="1"/>
</dbReference>
<protein>
    <recommendedName>
        <fullName evidence="1">Tubulin-folding cofactor D C-terminal domain-containing protein</fullName>
    </recommendedName>
</protein>
<evidence type="ECO:0000313" key="3">
    <source>
        <dbReference type="Proteomes" id="UP000271098"/>
    </source>
</evidence>
<sequence>MICLDDYTVDRRGDVGRVLREETMRTLGIVIPLLRCYYGRNDQRSWLAIDKICAALVMKDLLLLGLKGVPDEEVLRETYLDNGSSVYWRQSSCFQRLALLLRSSHYQLPALSGFVISAGGITESTMRAASDALLSVIAEVADSPQVALQLSFKLMLKLESK</sequence>
<feature type="domain" description="Tubulin-folding cofactor D C-terminal" evidence="1">
    <location>
        <begin position="67"/>
        <end position="155"/>
    </location>
</feature>
<evidence type="ECO:0000259" key="1">
    <source>
        <dbReference type="Pfam" id="PF12612"/>
    </source>
</evidence>
<keyword evidence="3" id="KW-1185">Reference proteome</keyword>
<dbReference type="GO" id="GO:0000226">
    <property type="term" value="P:microtubule cytoskeleton organization"/>
    <property type="evidence" value="ECO:0007669"/>
    <property type="project" value="TreeGrafter"/>
</dbReference>
<dbReference type="Proteomes" id="UP000271098">
    <property type="component" value="Unassembled WGS sequence"/>
</dbReference>
<dbReference type="InterPro" id="IPR033162">
    <property type="entry name" value="TBCD"/>
</dbReference>
<gene>
    <name evidence="2" type="ORF">GPUH_LOCUS23977</name>
</gene>
<dbReference type="PANTHER" id="PTHR12658">
    <property type="entry name" value="BETA-TUBULIN COFACTOR D"/>
    <property type="match status" value="1"/>
</dbReference>
<organism evidence="2 3">
    <name type="scientific">Gongylonema pulchrum</name>
    <dbReference type="NCBI Taxonomy" id="637853"/>
    <lineage>
        <taxon>Eukaryota</taxon>
        <taxon>Metazoa</taxon>
        <taxon>Ecdysozoa</taxon>
        <taxon>Nematoda</taxon>
        <taxon>Chromadorea</taxon>
        <taxon>Rhabditida</taxon>
        <taxon>Spirurina</taxon>
        <taxon>Spiruromorpha</taxon>
        <taxon>Spiruroidea</taxon>
        <taxon>Gongylonematidae</taxon>
        <taxon>Gongylonema</taxon>
    </lineage>
</organism>
<dbReference type="InterPro" id="IPR022577">
    <property type="entry name" value="TBCD_C"/>
</dbReference>
<dbReference type="GO" id="GO:0007021">
    <property type="term" value="P:tubulin complex assembly"/>
    <property type="evidence" value="ECO:0007669"/>
    <property type="project" value="InterPro"/>
</dbReference>
<proteinExistence type="predicted"/>
<dbReference type="EMBL" id="UYRT01099599">
    <property type="protein sequence ID" value="VDN42226.1"/>
    <property type="molecule type" value="Genomic_DNA"/>
</dbReference>
<dbReference type="GO" id="GO:0048487">
    <property type="term" value="F:beta-tubulin binding"/>
    <property type="evidence" value="ECO:0007669"/>
    <property type="project" value="InterPro"/>
</dbReference>
<dbReference type="GO" id="GO:0007023">
    <property type="term" value="P:post-chaperonin tubulin folding pathway"/>
    <property type="evidence" value="ECO:0007669"/>
    <property type="project" value="InterPro"/>
</dbReference>
<dbReference type="AlphaFoldDB" id="A0A3P7RGE7"/>
<dbReference type="GO" id="GO:0005096">
    <property type="term" value="F:GTPase activator activity"/>
    <property type="evidence" value="ECO:0007669"/>
    <property type="project" value="InterPro"/>
</dbReference>
<name>A0A3P7RGE7_9BILA</name>
<reference evidence="2 3" key="1">
    <citation type="submission" date="2018-11" db="EMBL/GenBank/DDBJ databases">
        <authorList>
            <consortium name="Pathogen Informatics"/>
        </authorList>
    </citation>
    <scope>NUCLEOTIDE SEQUENCE [LARGE SCALE GENOMIC DNA]</scope>
</reference>